<name>A0ABZ2X406_9HYPO</name>
<comment type="cofactor">
    <cofactor evidence="1">
        <name>FAD</name>
        <dbReference type="ChEBI" id="CHEBI:57692"/>
    </cofactor>
</comment>
<gene>
    <name evidence="8" type="ORF">QYS62_008984</name>
</gene>
<evidence type="ECO:0000256" key="2">
    <source>
        <dbReference type="ARBA" id="ARBA00005466"/>
    </source>
</evidence>
<evidence type="ECO:0000256" key="1">
    <source>
        <dbReference type="ARBA" id="ARBA00001974"/>
    </source>
</evidence>
<dbReference type="InterPro" id="IPR006094">
    <property type="entry name" value="Oxid_FAD_bind_N"/>
</dbReference>
<feature type="signal peptide" evidence="6">
    <location>
        <begin position="1"/>
        <end position="19"/>
    </location>
</feature>
<dbReference type="InterPro" id="IPR036318">
    <property type="entry name" value="FAD-bd_PCMH-like_sf"/>
</dbReference>
<feature type="chain" id="PRO_5045860538" description="FAD-binding PCMH-type domain-containing protein" evidence="6">
    <location>
        <begin position="20"/>
        <end position="491"/>
    </location>
</feature>
<evidence type="ECO:0000259" key="7">
    <source>
        <dbReference type="PROSITE" id="PS51387"/>
    </source>
</evidence>
<dbReference type="Proteomes" id="UP001489902">
    <property type="component" value="Chromosome 5"/>
</dbReference>
<evidence type="ECO:0000256" key="5">
    <source>
        <dbReference type="ARBA" id="ARBA00023002"/>
    </source>
</evidence>
<evidence type="ECO:0000313" key="9">
    <source>
        <dbReference type="Proteomes" id="UP001489902"/>
    </source>
</evidence>
<dbReference type="EMBL" id="CP151264">
    <property type="protein sequence ID" value="WZH47824.1"/>
    <property type="molecule type" value="Genomic_DNA"/>
</dbReference>
<dbReference type="InterPro" id="IPR050416">
    <property type="entry name" value="FAD-linked_Oxidoreductase"/>
</dbReference>
<evidence type="ECO:0000256" key="3">
    <source>
        <dbReference type="ARBA" id="ARBA00022630"/>
    </source>
</evidence>
<keyword evidence="3" id="KW-0285">Flavoprotein</keyword>
<sequence>MKFYFQLLLFFFHTALARAAVTKTAALNACLSGKAVPYVQRNSAQWTQEARPYNLRLAYNPAAIALPTTVDHIQDAVKCGNQLGVRVTAKGGGHSYGSFGYGGEDGHLVIIMDAMDKVTLNKDMSCNIQAGARLGHVASELFKLNRRALPHGTCPGVGIAGHALHGGYGMASRTYGLTLDTFIGATIILANGTKRYSADWEMRDLNWALRGAGSSFGIVAELDFQTFQAPSTVTPFSIDLDWSEADAVEGLIALQEFAVKAPKELNMQIYMAPSGQTIQGVYYGTRAGLDAALRPLLGNLGARISKASTGGWIESLQAYTNGQPLDQRRPYDQHTTFYSTSLMTKALKRSQVKSLVGALFSNIRDADARHTWYLLIDLFGGPNSAIANKTSINSAFPHRDKLLLYQFSDRGNYAEYAKNGFALLKGFRQGVTKSMADGEWGMYANYLDTQLGNEEATKLYYGSNLGRLRKLKAEYDPKDMFWNPQGIRPAK</sequence>
<dbReference type="Pfam" id="PF08031">
    <property type="entry name" value="BBE"/>
    <property type="match status" value="1"/>
</dbReference>
<comment type="similarity">
    <text evidence="2">Belongs to the oxygen-dependent FAD-linked oxidoreductase family.</text>
</comment>
<evidence type="ECO:0000256" key="4">
    <source>
        <dbReference type="ARBA" id="ARBA00022827"/>
    </source>
</evidence>
<accession>A0ABZ2X406</accession>
<dbReference type="Gene3D" id="3.40.462.20">
    <property type="match status" value="1"/>
</dbReference>
<dbReference type="InterPro" id="IPR016169">
    <property type="entry name" value="FAD-bd_PCMH_sub2"/>
</dbReference>
<dbReference type="PROSITE" id="PS51387">
    <property type="entry name" value="FAD_PCMH"/>
    <property type="match status" value="1"/>
</dbReference>
<evidence type="ECO:0000313" key="8">
    <source>
        <dbReference type="EMBL" id="WZH47824.1"/>
    </source>
</evidence>
<dbReference type="InterPro" id="IPR012951">
    <property type="entry name" value="BBE"/>
</dbReference>
<dbReference type="Gene3D" id="3.30.465.10">
    <property type="match status" value="1"/>
</dbReference>
<organism evidence="8 9">
    <name type="scientific">Fusarium acuminatum</name>
    <dbReference type="NCBI Taxonomy" id="5515"/>
    <lineage>
        <taxon>Eukaryota</taxon>
        <taxon>Fungi</taxon>
        <taxon>Dikarya</taxon>
        <taxon>Ascomycota</taxon>
        <taxon>Pezizomycotina</taxon>
        <taxon>Sordariomycetes</taxon>
        <taxon>Hypocreomycetidae</taxon>
        <taxon>Hypocreales</taxon>
        <taxon>Nectriaceae</taxon>
        <taxon>Fusarium</taxon>
        <taxon>Fusarium tricinctum species complex</taxon>
    </lineage>
</organism>
<protein>
    <recommendedName>
        <fullName evidence="7">FAD-binding PCMH-type domain-containing protein</fullName>
    </recommendedName>
</protein>
<dbReference type="InterPro" id="IPR016166">
    <property type="entry name" value="FAD-bd_PCMH"/>
</dbReference>
<keyword evidence="6" id="KW-0732">Signal</keyword>
<evidence type="ECO:0000256" key="6">
    <source>
        <dbReference type="SAM" id="SignalP"/>
    </source>
</evidence>
<feature type="domain" description="FAD-binding PCMH-type" evidence="7">
    <location>
        <begin position="57"/>
        <end position="229"/>
    </location>
</feature>
<dbReference type="PANTHER" id="PTHR42973:SF39">
    <property type="entry name" value="FAD-BINDING PCMH-TYPE DOMAIN-CONTAINING PROTEIN"/>
    <property type="match status" value="1"/>
</dbReference>
<dbReference type="PANTHER" id="PTHR42973">
    <property type="entry name" value="BINDING OXIDOREDUCTASE, PUTATIVE (AFU_ORTHOLOGUE AFUA_1G17690)-RELATED"/>
    <property type="match status" value="1"/>
</dbReference>
<dbReference type="Pfam" id="PF01565">
    <property type="entry name" value="FAD_binding_4"/>
    <property type="match status" value="1"/>
</dbReference>
<dbReference type="SUPFAM" id="SSF56176">
    <property type="entry name" value="FAD-binding/transporter-associated domain-like"/>
    <property type="match status" value="1"/>
</dbReference>
<keyword evidence="4" id="KW-0274">FAD</keyword>
<reference evidence="8 9" key="1">
    <citation type="submission" date="2024-04" db="EMBL/GenBank/DDBJ databases">
        <title>Complete genome sequence of Fusarium acuminatum.</title>
        <authorList>
            <person name="Lan B."/>
        </authorList>
    </citation>
    <scope>NUCLEOTIDE SEQUENCE [LARGE SCALE GENOMIC DNA]</scope>
    <source>
        <strain evidence="8">1A</strain>
    </source>
</reference>
<keyword evidence="5" id="KW-0560">Oxidoreductase</keyword>
<proteinExistence type="inferred from homology"/>
<keyword evidence="9" id="KW-1185">Reference proteome</keyword>